<evidence type="ECO:0000256" key="2">
    <source>
        <dbReference type="PROSITE-ProRule" id="PRU00176"/>
    </source>
</evidence>
<protein>
    <submittedName>
        <fullName evidence="4">RNA binding protein</fullName>
    </submittedName>
</protein>
<keyword evidence="1 2" id="KW-0694">RNA-binding</keyword>
<reference evidence="4" key="2">
    <citation type="submission" date="2020-03" db="EMBL/GenBank/DDBJ databases">
        <title>Intra-Species Differences in Population Size shape Life History and Genome Evolution.</title>
        <authorList>
            <person name="Willemsen D."/>
            <person name="Cui R."/>
            <person name="Valenzano D.R."/>
        </authorList>
    </citation>
    <scope>NUCLEOTIDE SEQUENCE</scope>
    <source>
        <strain evidence="4">GRZ</strain>
        <tissue evidence="4">Whole</tissue>
    </source>
</reference>
<proteinExistence type="predicted"/>
<dbReference type="PANTHER" id="PTHR11176">
    <property type="entry name" value="BOULE-RELATED"/>
    <property type="match status" value="1"/>
</dbReference>
<dbReference type="PROSITE" id="PS50102">
    <property type="entry name" value="RRM"/>
    <property type="match status" value="1"/>
</dbReference>
<dbReference type="EMBL" id="JAAVVJ010000009">
    <property type="protein sequence ID" value="KAF7214755.1"/>
    <property type="molecule type" value="Genomic_DNA"/>
</dbReference>
<dbReference type="Gene3D" id="3.30.70.330">
    <property type="match status" value="1"/>
</dbReference>
<gene>
    <name evidence="5" type="primary">LOC107380929</name>
    <name evidence="4" type="synonym">boll</name>
    <name evidence="4" type="ORF">G4P62_006784</name>
</gene>
<dbReference type="GO" id="GO:0008494">
    <property type="term" value="F:translation activator activity"/>
    <property type="evidence" value="ECO:0007669"/>
    <property type="project" value="TreeGrafter"/>
</dbReference>
<dbReference type="OrthoDB" id="762982at2759"/>
<dbReference type="InterPro" id="IPR000504">
    <property type="entry name" value="RRM_dom"/>
</dbReference>
<dbReference type="RefSeq" id="XP_015807837.1">
    <property type="nucleotide sequence ID" value="XM_015952351.3"/>
</dbReference>
<evidence type="ECO:0000313" key="5">
    <source>
        <dbReference type="Ensembl" id="ENSNFUP00015051436.1"/>
    </source>
</evidence>
<reference evidence="5" key="3">
    <citation type="submission" date="2025-05" db="UniProtKB">
        <authorList>
            <consortium name="Ensembl"/>
        </authorList>
    </citation>
    <scope>IDENTIFICATION</scope>
</reference>
<evidence type="ECO:0000313" key="6">
    <source>
        <dbReference type="Proteomes" id="UP000694548"/>
    </source>
</evidence>
<evidence type="ECO:0000313" key="4">
    <source>
        <dbReference type="EMBL" id="KAF7214755.1"/>
    </source>
</evidence>
<dbReference type="GO" id="GO:0005737">
    <property type="term" value="C:cytoplasm"/>
    <property type="evidence" value="ECO:0007669"/>
    <property type="project" value="TreeGrafter"/>
</dbReference>
<dbReference type="Pfam" id="PF00076">
    <property type="entry name" value="RRM_1"/>
    <property type="match status" value="1"/>
</dbReference>
<reference evidence="5" key="1">
    <citation type="submission" date="2014-08" db="EMBL/GenBank/DDBJ databases">
        <authorList>
            <person name="Senf B."/>
            <person name="Petzold A."/>
            <person name="Downie B.R."/>
            <person name="Koch P."/>
            <person name="Platzer M."/>
        </authorList>
    </citation>
    <scope>NUCLEOTIDE SEQUENCE [LARGE SCALE GENOMIC DNA]</scope>
    <source>
        <strain evidence="5">GRZ</strain>
    </source>
</reference>
<keyword evidence="6" id="KW-1185">Reference proteome</keyword>
<dbReference type="Proteomes" id="UP000822369">
    <property type="component" value="Chromosome 9"/>
</dbReference>
<dbReference type="OMA" id="MSCGTFY"/>
<dbReference type="Ensembl" id="ENSNFUT00015053645.1">
    <property type="protein sequence ID" value="ENSNFUP00015051436.1"/>
    <property type="gene ID" value="ENSNFUG00015024090.1"/>
</dbReference>
<dbReference type="KEGG" id="nfu:107380929"/>
<organism evidence="5 6">
    <name type="scientific">Nothobranchius furzeri</name>
    <name type="common">Turquoise killifish</name>
    <dbReference type="NCBI Taxonomy" id="105023"/>
    <lineage>
        <taxon>Eukaryota</taxon>
        <taxon>Metazoa</taxon>
        <taxon>Chordata</taxon>
        <taxon>Craniata</taxon>
        <taxon>Vertebrata</taxon>
        <taxon>Euteleostomi</taxon>
        <taxon>Actinopterygii</taxon>
        <taxon>Neopterygii</taxon>
        <taxon>Teleostei</taxon>
        <taxon>Neoteleostei</taxon>
        <taxon>Acanthomorphata</taxon>
        <taxon>Ovalentaria</taxon>
        <taxon>Atherinomorphae</taxon>
        <taxon>Cyprinodontiformes</taxon>
        <taxon>Nothobranchiidae</taxon>
        <taxon>Nothobranchius</taxon>
    </lineage>
</organism>
<dbReference type="GeneTree" id="ENSGT00530000063480"/>
<dbReference type="InterPro" id="IPR012677">
    <property type="entry name" value="Nucleotide-bd_a/b_plait_sf"/>
</dbReference>
<dbReference type="AlphaFoldDB" id="A0A8C6PZU2"/>
<dbReference type="SUPFAM" id="SSF54928">
    <property type="entry name" value="RNA-binding domain, RBD"/>
    <property type="match status" value="1"/>
</dbReference>
<dbReference type="GO" id="GO:0003730">
    <property type="term" value="F:mRNA 3'-UTR binding"/>
    <property type="evidence" value="ECO:0007669"/>
    <property type="project" value="TreeGrafter"/>
</dbReference>
<dbReference type="PANTHER" id="PTHR11176:SF57">
    <property type="entry name" value="PROTEIN BOULE"/>
    <property type="match status" value="1"/>
</dbReference>
<dbReference type="SMART" id="SM00360">
    <property type="entry name" value="RRM"/>
    <property type="match status" value="1"/>
</dbReference>
<evidence type="ECO:0000256" key="1">
    <source>
        <dbReference type="ARBA" id="ARBA00022884"/>
    </source>
</evidence>
<feature type="domain" description="RRM" evidence="3">
    <location>
        <begin position="47"/>
        <end position="124"/>
    </location>
</feature>
<sequence length="294" mass="32592">MQREDQGTPLSSHLSRGTSFLPDVLLPADPANAPSCLTHTPGTIIPNGIFVGRIGDEVDESDLRRVFSQYGEVKEVKIVSHRSGISKGYGFVTFETAEDAMRVLSLRSGIRCRDRILRIARAIKRPQGSGRPRRTHMTPLGPAVPQVSCGTFVMSTSTGFPYTYNNGMAYFHCANVSPDVQFWPPAPNLMLPPSHQHVHQQQYHHFQNFPNPYPWNTVEVPVPPGAVMYPQPSEYLYQPADGPLFLPFGPVWEDAPAEVVDTAGPHGYSRRTPDVQRGDPGMQQVFPSAIVPRH</sequence>
<name>A0A8C6PZU2_NOTFU</name>
<dbReference type="GO" id="GO:0045948">
    <property type="term" value="P:positive regulation of translational initiation"/>
    <property type="evidence" value="ECO:0007669"/>
    <property type="project" value="TreeGrafter"/>
</dbReference>
<dbReference type="GO" id="GO:0070935">
    <property type="term" value="P:3'-UTR-mediated mRNA stabilization"/>
    <property type="evidence" value="ECO:0007669"/>
    <property type="project" value="TreeGrafter"/>
</dbReference>
<dbReference type="Proteomes" id="UP000694548">
    <property type="component" value="Chromosome sgr06"/>
</dbReference>
<dbReference type="InterPro" id="IPR035979">
    <property type="entry name" value="RBD_domain_sf"/>
</dbReference>
<accession>A0A8C6PZU2</accession>
<dbReference type="GeneID" id="107380929"/>
<evidence type="ECO:0000259" key="3">
    <source>
        <dbReference type="PROSITE" id="PS50102"/>
    </source>
</evidence>